<dbReference type="Proteomes" id="UP000322139">
    <property type="component" value="Unassembled WGS sequence"/>
</dbReference>
<gene>
    <name evidence="9" type="ORF">FZD47_24125</name>
    <name evidence="8" type="ORF">FZD51_24555</name>
</gene>
<evidence type="ECO:0000256" key="4">
    <source>
        <dbReference type="ARBA" id="ARBA00022989"/>
    </source>
</evidence>
<feature type="domain" description="Type II secretion system protein GspF" evidence="7">
    <location>
        <begin position="166"/>
        <end position="292"/>
    </location>
</feature>
<name>A0A5D4QPH8_9BACI</name>
<dbReference type="Proteomes" id="UP000323732">
    <property type="component" value="Unassembled WGS sequence"/>
</dbReference>
<dbReference type="GO" id="GO:0005886">
    <property type="term" value="C:plasma membrane"/>
    <property type="evidence" value="ECO:0007669"/>
    <property type="project" value="UniProtKB-SubCell"/>
</dbReference>
<organism evidence="8 10">
    <name type="scientific">Bacillus infantis</name>
    <dbReference type="NCBI Taxonomy" id="324767"/>
    <lineage>
        <taxon>Bacteria</taxon>
        <taxon>Bacillati</taxon>
        <taxon>Bacillota</taxon>
        <taxon>Bacilli</taxon>
        <taxon>Bacillales</taxon>
        <taxon>Bacillaceae</taxon>
        <taxon>Bacillus</taxon>
    </lineage>
</organism>
<dbReference type="PANTHER" id="PTHR35007">
    <property type="entry name" value="INTEGRAL MEMBRANE PROTEIN-RELATED"/>
    <property type="match status" value="1"/>
</dbReference>
<proteinExistence type="predicted"/>
<accession>A0A5D4QPH8</accession>
<evidence type="ECO:0000256" key="6">
    <source>
        <dbReference type="SAM" id="Phobius"/>
    </source>
</evidence>
<protein>
    <submittedName>
        <fullName evidence="8">Pilus assembly protein TadB</fullName>
    </submittedName>
</protein>
<sequence length="312" mass="34679">MDSIILITVILCWLTLVLGLINLYQFAKRKEVLKLHIDEIAASSAFDVSKKKSGSEKVITFLARYADDFSTIGERVNLLSESAEIQTLLRKAGNPFEMTVGRFQGFKIVCVIIGFIAGLFAVLLGLPLSNIAFVTLPIFGFFVPILLVRSKAKKRQQQLRSDLPDFLDTVSVSLQAGSNMDSALKEVIKYFSGPIKEEFSIFLQEIDLGVPREKAYGGLLERNDNEEFQSFIKSLIQATRLGVPMASTLKSQAEDIRKISLEQVKEKAAKASPKVTMITSFIIAPLIMLLIIGLVLLNMIYGENSLLQFFTT</sequence>
<feature type="transmembrane region" description="Helical" evidence="6">
    <location>
        <begin position="6"/>
        <end position="24"/>
    </location>
</feature>
<dbReference type="RefSeq" id="WP_009795823.1">
    <property type="nucleotide sequence ID" value="NZ_CP160000.1"/>
</dbReference>
<dbReference type="AlphaFoldDB" id="A0A5D4QPH8"/>
<keyword evidence="5 6" id="KW-0472">Membrane</keyword>
<feature type="transmembrane region" description="Helical" evidence="6">
    <location>
        <begin position="275"/>
        <end position="301"/>
    </location>
</feature>
<comment type="caution">
    <text evidence="8">The sequence shown here is derived from an EMBL/GenBank/DDBJ whole genome shotgun (WGS) entry which is preliminary data.</text>
</comment>
<comment type="subcellular location">
    <subcellularLocation>
        <location evidence="1">Cell membrane</location>
        <topology evidence="1">Multi-pass membrane protein</topology>
    </subcellularLocation>
</comment>
<feature type="transmembrane region" description="Helical" evidence="6">
    <location>
        <begin position="106"/>
        <end position="125"/>
    </location>
</feature>
<feature type="transmembrane region" description="Helical" evidence="6">
    <location>
        <begin position="131"/>
        <end position="148"/>
    </location>
</feature>
<evidence type="ECO:0000313" key="11">
    <source>
        <dbReference type="Proteomes" id="UP000323732"/>
    </source>
</evidence>
<keyword evidence="4 6" id="KW-1133">Transmembrane helix</keyword>
<dbReference type="Pfam" id="PF00482">
    <property type="entry name" value="T2SSF"/>
    <property type="match status" value="1"/>
</dbReference>
<evidence type="ECO:0000313" key="10">
    <source>
        <dbReference type="Proteomes" id="UP000322139"/>
    </source>
</evidence>
<keyword evidence="2" id="KW-1003">Cell membrane</keyword>
<evidence type="ECO:0000313" key="8">
    <source>
        <dbReference type="EMBL" id="TYS41025.1"/>
    </source>
</evidence>
<evidence type="ECO:0000256" key="5">
    <source>
        <dbReference type="ARBA" id="ARBA00023136"/>
    </source>
</evidence>
<evidence type="ECO:0000256" key="1">
    <source>
        <dbReference type="ARBA" id="ARBA00004651"/>
    </source>
</evidence>
<reference evidence="10 11" key="1">
    <citation type="submission" date="2019-08" db="EMBL/GenBank/DDBJ databases">
        <title>Bacillus genomes from the desert of Cuatro Cienegas, Coahuila.</title>
        <authorList>
            <person name="Olmedo-Alvarez G."/>
        </authorList>
    </citation>
    <scope>NUCLEOTIDE SEQUENCE [LARGE SCALE GENOMIC DNA]</scope>
    <source>
        <strain evidence="9 11">CH37_1T</strain>
        <strain evidence="8 10">CH446_14T</strain>
    </source>
</reference>
<evidence type="ECO:0000259" key="7">
    <source>
        <dbReference type="Pfam" id="PF00482"/>
    </source>
</evidence>
<keyword evidence="3 6" id="KW-0812">Transmembrane</keyword>
<dbReference type="GeneID" id="97347569"/>
<evidence type="ECO:0000256" key="2">
    <source>
        <dbReference type="ARBA" id="ARBA00022475"/>
    </source>
</evidence>
<dbReference type="EMBL" id="VTES01000011">
    <property type="protein sequence ID" value="TYS57927.1"/>
    <property type="molecule type" value="Genomic_DNA"/>
</dbReference>
<dbReference type="PANTHER" id="PTHR35007:SF2">
    <property type="entry name" value="PILUS ASSEMBLE PROTEIN"/>
    <property type="match status" value="1"/>
</dbReference>
<dbReference type="EMBL" id="VTER01000020">
    <property type="protein sequence ID" value="TYS41025.1"/>
    <property type="molecule type" value="Genomic_DNA"/>
</dbReference>
<evidence type="ECO:0000313" key="9">
    <source>
        <dbReference type="EMBL" id="TYS57927.1"/>
    </source>
</evidence>
<evidence type="ECO:0000256" key="3">
    <source>
        <dbReference type="ARBA" id="ARBA00022692"/>
    </source>
</evidence>
<dbReference type="InterPro" id="IPR018076">
    <property type="entry name" value="T2SS_GspF_dom"/>
</dbReference>